<organism evidence="2 3">
    <name type="scientific">Collinsella stercoris DSM 13279</name>
    <dbReference type="NCBI Taxonomy" id="445975"/>
    <lineage>
        <taxon>Bacteria</taxon>
        <taxon>Bacillati</taxon>
        <taxon>Actinomycetota</taxon>
        <taxon>Coriobacteriia</taxon>
        <taxon>Coriobacteriales</taxon>
        <taxon>Coriobacteriaceae</taxon>
        <taxon>Collinsella</taxon>
    </lineage>
</organism>
<keyword evidence="3" id="KW-1185">Reference proteome</keyword>
<name>B6GCP5_9ACTN</name>
<protein>
    <submittedName>
        <fullName evidence="2">Uncharacterized protein</fullName>
    </submittedName>
</protein>
<gene>
    <name evidence="2" type="ORF">COLSTE_01868</name>
</gene>
<dbReference type="HOGENOM" id="CLU_2698273_0_0_11"/>
<evidence type="ECO:0000313" key="3">
    <source>
        <dbReference type="Proteomes" id="UP000003560"/>
    </source>
</evidence>
<accession>B6GCP5</accession>
<proteinExistence type="predicted"/>
<reference evidence="2 3" key="2">
    <citation type="submission" date="2008-10" db="EMBL/GenBank/DDBJ databases">
        <authorList>
            <person name="Fulton L."/>
            <person name="Clifton S."/>
            <person name="Fulton B."/>
            <person name="Xu J."/>
            <person name="Minx P."/>
            <person name="Pepin K.H."/>
            <person name="Johnson M."/>
            <person name="Thiruvilangam P."/>
            <person name="Bhonagiri V."/>
            <person name="Nash W.E."/>
            <person name="Mardis E.R."/>
            <person name="Wilson R.K."/>
        </authorList>
    </citation>
    <scope>NUCLEOTIDE SEQUENCE [LARGE SCALE GENOMIC DNA]</scope>
    <source>
        <strain evidence="2 3">DSM 13279</strain>
    </source>
</reference>
<dbReference type="AlphaFoldDB" id="B6GCP5"/>
<dbReference type="Proteomes" id="UP000003560">
    <property type="component" value="Unassembled WGS sequence"/>
</dbReference>
<dbReference type="EMBL" id="ABXJ01000109">
    <property type="protein sequence ID" value="EEA89947.1"/>
    <property type="molecule type" value="Genomic_DNA"/>
</dbReference>
<evidence type="ECO:0000256" key="1">
    <source>
        <dbReference type="SAM" id="MobiDB-lite"/>
    </source>
</evidence>
<reference evidence="2 3" key="1">
    <citation type="submission" date="2008-10" db="EMBL/GenBank/DDBJ databases">
        <title>Draft genome sequence of Collinsella stercoris (DSM 13279).</title>
        <authorList>
            <person name="Sudarsanam P."/>
            <person name="Ley R."/>
            <person name="Guruge J."/>
            <person name="Turnbaugh P.J."/>
            <person name="Mahowald M."/>
            <person name="Liep D."/>
            <person name="Gordon J."/>
        </authorList>
    </citation>
    <scope>NUCLEOTIDE SEQUENCE [LARGE SCALE GENOMIC DNA]</scope>
    <source>
        <strain evidence="2 3">DSM 13279</strain>
    </source>
</reference>
<sequence>MSLLRLSAADEVGSRTPPMALYTSGGIVARRHCYNGCRCKTSKGLPIPARRGRHDDGASRPIAMAAEPYGPLK</sequence>
<evidence type="ECO:0000313" key="2">
    <source>
        <dbReference type="EMBL" id="EEA89947.1"/>
    </source>
</evidence>
<comment type="caution">
    <text evidence="2">The sequence shown here is derived from an EMBL/GenBank/DDBJ whole genome shotgun (WGS) entry which is preliminary data.</text>
</comment>
<feature type="region of interest" description="Disordered" evidence="1">
    <location>
        <begin position="45"/>
        <end position="73"/>
    </location>
</feature>